<dbReference type="SUPFAM" id="SSF51261">
    <property type="entry name" value="Duplicated hybrid motif"/>
    <property type="match status" value="1"/>
</dbReference>
<feature type="region of interest" description="Disordered" evidence="2">
    <location>
        <begin position="1"/>
        <end position="100"/>
    </location>
</feature>
<dbReference type="RefSeq" id="WP_152193182.1">
    <property type="nucleotide sequence ID" value="NZ_WHPC01000053.1"/>
</dbReference>
<name>A0A6N7ELE8_9MICO</name>
<keyword evidence="5" id="KW-1185">Reference proteome</keyword>
<evidence type="ECO:0000313" key="5">
    <source>
        <dbReference type="Proteomes" id="UP000437709"/>
    </source>
</evidence>
<organism evidence="4 5">
    <name type="scientific">Georgenia subflava</name>
    <dbReference type="NCBI Taxonomy" id="1622177"/>
    <lineage>
        <taxon>Bacteria</taxon>
        <taxon>Bacillati</taxon>
        <taxon>Actinomycetota</taxon>
        <taxon>Actinomycetes</taxon>
        <taxon>Micrococcales</taxon>
        <taxon>Bogoriellaceae</taxon>
        <taxon>Georgenia</taxon>
    </lineage>
</organism>
<dbReference type="InterPro" id="IPR011055">
    <property type="entry name" value="Dup_hybrid_motif"/>
</dbReference>
<keyword evidence="1" id="KW-0732">Signal</keyword>
<dbReference type="PANTHER" id="PTHR21666">
    <property type="entry name" value="PEPTIDASE-RELATED"/>
    <property type="match status" value="1"/>
</dbReference>
<comment type="caution">
    <text evidence="4">The sequence shown here is derived from an EMBL/GenBank/DDBJ whole genome shotgun (WGS) entry which is preliminary data.</text>
</comment>
<dbReference type="CDD" id="cd12797">
    <property type="entry name" value="M23_peptidase"/>
    <property type="match status" value="1"/>
</dbReference>
<protein>
    <submittedName>
        <fullName evidence="4">Peptidoglycan DD-metalloendopeptidase family protein</fullName>
    </submittedName>
</protein>
<dbReference type="EMBL" id="WHPC01000053">
    <property type="protein sequence ID" value="MPV37893.1"/>
    <property type="molecule type" value="Genomic_DNA"/>
</dbReference>
<evidence type="ECO:0000259" key="3">
    <source>
        <dbReference type="Pfam" id="PF01551"/>
    </source>
</evidence>
<dbReference type="Pfam" id="PF01551">
    <property type="entry name" value="Peptidase_M23"/>
    <property type="match status" value="1"/>
</dbReference>
<gene>
    <name evidence="4" type="ORF">GB881_12715</name>
</gene>
<dbReference type="GO" id="GO:0004222">
    <property type="term" value="F:metalloendopeptidase activity"/>
    <property type="evidence" value="ECO:0007669"/>
    <property type="project" value="TreeGrafter"/>
</dbReference>
<evidence type="ECO:0000256" key="1">
    <source>
        <dbReference type="ARBA" id="ARBA00022729"/>
    </source>
</evidence>
<evidence type="ECO:0000256" key="2">
    <source>
        <dbReference type="SAM" id="MobiDB-lite"/>
    </source>
</evidence>
<dbReference type="AlphaFoldDB" id="A0A6N7ELE8"/>
<feature type="compositionally biased region" description="Polar residues" evidence="2">
    <location>
        <begin position="48"/>
        <end position="61"/>
    </location>
</feature>
<sequence length="360" mass="37701">MSDAAVPEEVRVPLTRRQIRERERTREAQAEGEAARQADVADREDSPRSLSVTVPTRTSHGQRCAGQGSDSPTEELAEVPGITRRQLRPQPGSSARRPRHVLPRAAVLTVLGLTTIAAPVVGLDGADHSAHAHEAAAAPAVQIQASVLEVLDSRVGAAQVTGSKPESLLANPAAQARAESMYASRAAARGALDGANVEGAHGTIAAAVPEKKIVMPLAQGSFRKTSSYGGRADPFTGGSSSHTGVDLAAPLDTPIHAVADGIVDYVGPGKAGRSSMIIVVKHEIDGEVFYSWYNHMYASGLYVEVGQQVQVGDVIAGVGNNGRSTGPHLHFEIHTDDDLTTTDPLAWLQTQGAVDVGELP</sequence>
<reference evidence="4 5" key="1">
    <citation type="submission" date="2019-10" db="EMBL/GenBank/DDBJ databases">
        <title>Georgenia wutianyii sp. nov. and Georgenia yuyongxinii sp. nov. isolated from plateau pika (Ochotona curzoniae) in the Qinghai-Tibet plateau of China.</title>
        <authorList>
            <person name="Tian Z."/>
        </authorList>
    </citation>
    <scope>NUCLEOTIDE SEQUENCE [LARGE SCALE GENOMIC DNA]</scope>
    <source>
        <strain evidence="4 5">JCM 19765</strain>
    </source>
</reference>
<feature type="domain" description="M23ase beta-sheet core" evidence="3">
    <location>
        <begin position="241"/>
        <end position="337"/>
    </location>
</feature>
<accession>A0A6N7ELE8</accession>
<feature type="compositionally biased region" description="Basic and acidic residues" evidence="2">
    <location>
        <begin position="18"/>
        <end position="47"/>
    </location>
</feature>
<dbReference type="PANTHER" id="PTHR21666:SF289">
    <property type="entry name" value="L-ALA--D-GLU ENDOPEPTIDASE"/>
    <property type="match status" value="1"/>
</dbReference>
<dbReference type="Gene3D" id="2.70.70.10">
    <property type="entry name" value="Glucose Permease (Domain IIA)"/>
    <property type="match status" value="1"/>
</dbReference>
<dbReference type="Proteomes" id="UP000437709">
    <property type="component" value="Unassembled WGS sequence"/>
</dbReference>
<proteinExistence type="predicted"/>
<dbReference type="InterPro" id="IPR050570">
    <property type="entry name" value="Cell_wall_metabolism_enzyme"/>
</dbReference>
<dbReference type="OrthoDB" id="1099523at2"/>
<evidence type="ECO:0000313" key="4">
    <source>
        <dbReference type="EMBL" id="MPV37893.1"/>
    </source>
</evidence>
<dbReference type="InterPro" id="IPR016047">
    <property type="entry name" value="M23ase_b-sheet_dom"/>
</dbReference>